<proteinExistence type="predicted"/>
<protein>
    <submittedName>
        <fullName evidence="1">Uncharacterized protein</fullName>
    </submittedName>
</protein>
<organism evidence="1">
    <name type="scientific">Marseillevirus sp</name>
    <dbReference type="NCBI Taxonomy" id="2809551"/>
    <lineage>
        <taxon>Viruses</taxon>
        <taxon>Varidnaviria</taxon>
        <taxon>Bamfordvirae</taxon>
        <taxon>Nucleocytoviricota</taxon>
        <taxon>Megaviricetes</taxon>
        <taxon>Pimascovirales</taxon>
        <taxon>Pimascovirales incertae sedis</taxon>
        <taxon>Marseilleviridae</taxon>
        <taxon>Marseillevirus</taxon>
    </lineage>
</organism>
<reference evidence="1" key="1">
    <citation type="submission" date="2023-07" db="EMBL/GenBank/DDBJ databases">
        <authorList>
            <person name="Xia Y."/>
        </authorList>
    </citation>
    <scope>NUCLEOTIDE SEQUENCE</scope>
    <source>
        <strain evidence="1">E</strain>
    </source>
</reference>
<name>A0AA96EKS4_9VIRU</name>
<gene>
    <name evidence="1" type="ORF">MarDSR_156</name>
</gene>
<dbReference type="EMBL" id="OR343189">
    <property type="protein sequence ID" value="WNL50195.1"/>
    <property type="molecule type" value="Genomic_DNA"/>
</dbReference>
<sequence length="122" mass="13984">MLLLLLLVMFILLVLFTAIYCKKNSVGTIQKPNIWQLRMVKVKSPDPSLPIKYGWWFQYQGGRNVPVSFIFERPDGFLIYEFLSDLPIADKGSFLSNVDVPYVNAKIQDKNGNTLWSGVIQL</sequence>
<accession>A0AA96EKS4</accession>
<evidence type="ECO:0000313" key="1">
    <source>
        <dbReference type="EMBL" id="WNL50195.1"/>
    </source>
</evidence>